<dbReference type="InterPro" id="IPR005162">
    <property type="entry name" value="Retrotrans_gag_dom"/>
</dbReference>
<dbReference type="Pfam" id="PF03732">
    <property type="entry name" value="Retrotrans_gag"/>
    <property type="match status" value="1"/>
</dbReference>
<accession>A0ABD1A1T3</accession>
<dbReference type="EMBL" id="JBANAX010000609">
    <property type="protein sequence ID" value="KAL1200816.1"/>
    <property type="molecule type" value="Genomic_DNA"/>
</dbReference>
<sequence>METWAELKNIMRKRFVPSYYYREMHNQLRRLLQGGRTMDEYYQELEALLIKFDVKEDREATTSRFLGGLQREIQDRLEMQHYVDLEEMLHHAVLVEQKIKRK</sequence>
<evidence type="ECO:0000313" key="3">
    <source>
        <dbReference type="Proteomes" id="UP001558713"/>
    </source>
</evidence>
<gene>
    <name evidence="2" type="ORF">V5N11_009480</name>
</gene>
<evidence type="ECO:0000259" key="1">
    <source>
        <dbReference type="Pfam" id="PF03732"/>
    </source>
</evidence>
<comment type="caution">
    <text evidence="2">The sequence shown here is derived from an EMBL/GenBank/DDBJ whole genome shotgun (WGS) entry which is preliminary data.</text>
</comment>
<protein>
    <recommendedName>
        <fullName evidence="1">Retrotransposon gag domain-containing protein</fullName>
    </recommendedName>
</protein>
<dbReference type="PANTHER" id="PTHR35046:SF9">
    <property type="entry name" value="RNA-DIRECTED DNA POLYMERASE"/>
    <property type="match status" value="1"/>
</dbReference>
<dbReference type="Proteomes" id="UP001558713">
    <property type="component" value="Unassembled WGS sequence"/>
</dbReference>
<reference evidence="2 3" key="1">
    <citation type="submission" date="2024-04" db="EMBL/GenBank/DDBJ databases">
        <title>Genome assembly C_amara_ONT_v2.</title>
        <authorList>
            <person name="Yant L."/>
            <person name="Moore C."/>
            <person name="Slenker M."/>
        </authorList>
    </citation>
    <scope>NUCLEOTIDE SEQUENCE [LARGE SCALE GENOMIC DNA]</scope>
    <source>
        <tissue evidence="2">Leaf</tissue>
    </source>
</reference>
<evidence type="ECO:0000313" key="2">
    <source>
        <dbReference type="EMBL" id="KAL1200816.1"/>
    </source>
</evidence>
<feature type="domain" description="Retrotransposon gag" evidence="1">
    <location>
        <begin position="2"/>
        <end position="70"/>
    </location>
</feature>
<dbReference type="PANTHER" id="PTHR35046">
    <property type="entry name" value="ZINC KNUCKLE (CCHC-TYPE) FAMILY PROTEIN"/>
    <property type="match status" value="1"/>
</dbReference>
<organism evidence="2 3">
    <name type="scientific">Cardamine amara subsp. amara</name>
    <dbReference type="NCBI Taxonomy" id="228776"/>
    <lineage>
        <taxon>Eukaryota</taxon>
        <taxon>Viridiplantae</taxon>
        <taxon>Streptophyta</taxon>
        <taxon>Embryophyta</taxon>
        <taxon>Tracheophyta</taxon>
        <taxon>Spermatophyta</taxon>
        <taxon>Magnoliopsida</taxon>
        <taxon>eudicotyledons</taxon>
        <taxon>Gunneridae</taxon>
        <taxon>Pentapetalae</taxon>
        <taxon>rosids</taxon>
        <taxon>malvids</taxon>
        <taxon>Brassicales</taxon>
        <taxon>Brassicaceae</taxon>
        <taxon>Cardamineae</taxon>
        <taxon>Cardamine</taxon>
    </lineage>
</organism>
<keyword evidence="3" id="KW-1185">Reference proteome</keyword>
<name>A0ABD1A1T3_CARAN</name>
<proteinExistence type="predicted"/>
<dbReference type="AlphaFoldDB" id="A0ABD1A1T3"/>